<sequence>MIIRDLQPGDCFAQELNGQTVRFEVLAIDATGRQVQVTFRSPQGVSSAAYHRNAYISAHPH</sequence>
<dbReference type="Proteomes" id="UP000604481">
    <property type="component" value="Unassembled WGS sequence"/>
</dbReference>
<reference evidence="1 2" key="1">
    <citation type="submission" date="2020-10" db="EMBL/GenBank/DDBJ databases">
        <title>The genome sequence of Chitinilyticum litopenaei 4Y14.</title>
        <authorList>
            <person name="Liu Y."/>
        </authorList>
    </citation>
    <scope>NUCLEOTIDE SEQUENCE [LARGE SCALE GENOMIC DNA]</scope>
    <source>
        <strain evidence="1 2">4Y14</strain>
    </source>
</reference>
<dbReference type="EMBL" id="JADFUA010000001">
    <property type="protein sequence ID" value="MBE9608286.1"/>
    <property type="molecule type" value="Genomic_DNA"/>
</dbReference>
<evidence type="ECO:0000313" key="1">
    <source>
        <dbReference type="EMBL" id="MBE9608286.1"/>
    </source>
</evidence>
<name>A0A8J7FPM9_9NEIS</name>
<proteinExistence type="predicted"/>
<organism evidence="1 2">
    <name type="scientific">Chitinilyticum piscinae</name>
    <dbReference type="NCBI Taxonomy" id="2866724"/>
    <lineage>
        <taxon>Bacteria</taxon>
        <taxon>Pseudomonadati</taxon>
        <taxon>Pseudomonadota</taxon>
        <taxon>Betaproteobacteria</taxon>
        <taxon>Neisseriales</taxon>
        <taxon>Chitinibacteraceae</taxon>
        <taxon>Chitinilyticum</taxon>
    </lineage>
</organism>
<comment type="caution">
    <text evidence="1">The sequence shown here is derived from an EMBL/GenBank/DDBJ whole genome shotgun (WGS) entry which is preliminary data.</text>
</comment>
<gene>
    <name evidence="1" type="ORF">INR99_02885</name>
</gene>
<keyword evidence="2" id="KW-1185">Reference proteome</keyword>
<evidence type="ECO:0000313" key="2">
    <source>
        <dbReference type="Proteomes" id="UP000604481"/>
    </source>
</evidence>
<accession>A0A8J7FPM9</accession>
<protein>
    <submittedName>
        <fullName evidence="1">Uncharacterized protein</fullName>
    </submittedName>
</protein>
<dbReference type="RefSeq" id="WP_194114779.1">
    <property type="nucleotide sequence ID" value="NZ_JADFUA010000001.1"/>
</dbReference>
<dbReference type="AlphaFoldDB" id="A0A8J7FPM9"/>